<dbReference type="GeneID" id="108837882"/>
<gene>
    <name evidence="2" type="primary">LOC108837882</name>
</gene>
<dbReference type="AlphaFoldDB" id="A0A6J0M407"/>
<evidence type="ECO:0000313" key="2">
    <source>
        <dbReference type="RefSeq" id="XP_018466386.2"/>
    </source>
</evidence>
<reference evidence="1" key="1">
    <citation type="journal article" date="2019" name="Database">
        <title>The radish genome database (RadishGD): an integrated information resource for radish genomics.</title>
        <authorList>
            <person name="Yu H.J."/>
            <person name="Baek S."/>
            <person name="Lee Y.J."/>
            <person name="Cho A."/>
            <person name="Mun J.H."/>
        </authorList>
    </citation>
    <scope>NUCLEOTIDE SEQUENCE [LARGE SCALE GENOMIC DNA]</scope>
    <source>
        <strain evidence="1">cv. WK10039</strain>
    </source>
</reference>
<keyword evidence="1" id="KW-1185">Reference proteome</keyword>
<proteinExistence type="predicted"/>
<dbReference type="KEGG" id="rsz:108837882"/>
<name>A0A6J0M407_RAPSA</name>
<sequence>MWLKKKNKKKKKWLRSEEQNVEMAQASSVPLGAARGPLPTPSYPNYLSGVGSVGERFRCWSSFTFLQIRLQFVCKEDQHVEDVRDNIGSNSTTLVGCGTETLGKLMLCQSLARERSPSTFPSGEVEDYALPIAFQSSDYAHHSAGGVKRCGWLSDEEETDPDEDSAAVDDDEMIQLTPEPLCEELKELLREVRGEEKKRKRPTSWDT</sequence>
<evidence type="ECO:0000313" key="1">
    <source>
        <dbReference type="Proteomes" id="UP000504610"/>
    </source>
</evidence>
<dbReference type="Proteomes" id="UP000504610">
    <property type="component" value="Chromosome 3"/>
</dbReference>
<organism evidence="1 2">
    <name type="scientific">Raphanus sativus</name>
    <name type="common">Radish</name>
    <name type="synonym">Raphanus raphanistrum var. sativus</name>
    <dbReference type="NCBI Taxonomy" id="3726"/>
    <lineage>
        <taxon>Eukaryota</taxon>
        <taxon>Viridiplantae</taxon>
        <taxon>Streptophyta</taxon>
        <taxon>Embryophyta</taxon>
        <taxon>Tracheophyta</taxon>
        <taxon>Spermatophyta</taxon>
        <taxon>Magnoliopsida</taxon>
        <taxon>eudicotyledons</taxon>
        <taxon>Gunneridae</taxon>
        <taxon>Pentapetalae</taxon>
        <taxon>rosids</taxon>
        <taxon>malvids</taxon>
        <taxon>Brassicales</taxon>
        <taxon>Brassicaceae</taxon>
        <taxon>Brassiceae</taxon>
        <taxon>Raphanus</taxon>
    </lineage>
</organism>
<dbReference type="OrthoDB" id="1898570at2759"/>
<accession>A0A6J0M407</accession>
<protein>
    <submittedName>
        <fullName evidence="2">Uncharacterized protein LOC108837882</fullName>
    </submittedName>
</protein>
<dbReference type="RefSeq" id="XP_018466386.2">
    <property type="nucleotide sequence ID" value="XM_018610884.2"/>
</dbReference>
<reference evidence="2" key="2">
    <citation type="submission" date="2025-08" db="UniProtKB">
        <authorList>
            <consortium name="RefSeq"/>
        </authorList>
    </citation>
    <scope>IDENTIFICATION</scope>
    <source>
        <tissue evidence="2">Leaf</tissue>
    </source>
</reference>